<dbReference type="GO" id="GO:0016887">
    <property type="term" value="F:ATP hydrolysis activity"/>
    <property type="evidence" value="ECO:0007669"/>
    <property type="project" value="RHEA"/>
</dbReference>
<gene>
    <name evidence="14" type="ORF">AEAE_1025</name>
</gene>
<dbReference type="InterPro" id="IPR016136">
    <property type="entry name" value="DNA_helicase_N/primase_C"/>
</dbReference>
<dbReference type="AlphaFoldDB" id="A0A261FBK3"/>
<evidence type="ECO:0000256" key="7">
    <source>
        <dbReference type="ARBA" id="ARBA00022840"/>
    </source>
</evidence>
<evidence type="ECO:0000256" key="5">
    <source>
        <dbReference type="ARBA" id="ARBA00022801"/>
    </source>
</evidence>
<keyword evidence="3 12" id="KW-0235">DNA replication</keyword>
<feature type="domain" description="SF4 helicase" evidence="13">
    <location>
        <begin position="175"/>
        <end position="443"/>
    </location>
</feature>
<dbReference type="Gene3D" id="3.40.50.300">
    <property type="entry name" value="P-loop containing nucleotide triphosphate hydrolases"/>
    <property type="match status" value="1"/>
</dbReference>
<keyword evidence="6 12" id="KW-0347">Helicase</keyword>
<dbReference type="Gene3D" id="1.10.860.10">
    <property type="entry name" value="DNAb Helicase, Chain A"/>
    <property type="match status" value="1"/>
</dbReference>
<keyword evidence="2 12" id="KW-0639">Primosome</keyword>
<protein>
    <recommendedName>
        <fullName evidence="11 12">Replicative DNA helicase</fullName>
        <ecNumber evidence="11 12">5.6.2.3</ecNumber>
    </recommendedName>
</protein>
<dbReference type="GO" id="GO:0006269">
    <property type="term" value="P:DNA replication, synthesis of primer"/>
    <property type="evidence" value="ECO:0007669"/>
    <property type="project" value="UniProtKB-UniRule"/>
</dbReference>
<evidence type="ECO:0000256" key="4">
    <source>
        <dbReference type="ARBA" id="ARBA00022741"/>
    </source>
</evidence>
<dbReference type="Pfam" id="PF03796">
    <property type="entry name" value="DnaB_C"/>
    <property type="match status" value="1"/>
</dbReference>
<dbReference type="InterPro" id="IPR007694">
    <property type="entry name" value="DNA_helicase_DnaB-like_C"/>
</dbReference>
<evidence type="ECO:0000313" key="14">
    <source>
        <dbReference type="EMBL" id="OZG56537.1"/>
    </source>
</evidence>
<keyword evidence="15" id="KW-1185">Reference proteome</keyword>
<name>A0A261FBK3_9BIFI</name>
<keyword evidence="7 12" id="KW-0067">ATP-binding</keyword>
<dbReference type="PROSITE" id="PS51199">
    <property type="entry name" value="SF4_HELICASE"/>
    <property type="match status" value="1"/>
</dbReference>
<comment type="catalytic activity">
    <reaction evidence="10 12">
        <text>ATP + H2O = ADP + phosphate + H(+)</text>
        <dbReference type="Rhea" id="RHEA:13065"/>
        <dbReference type="ChEBI" id="CHEBI:15377"/>
        <dbReference type="ChEBI" id="CHEBI:15378"/>
        <dbReference type="ChEBI" id="CHEBI:30616"/>
        <dbReference type="ChEBI" id="CHEBI:43474"/>
        <dbReference type="ChEBI" id="CHEBI:456216"/>
        <dbReference type="EC" id="5.6.2.3"/>
    </reaction>
</comment>
<comment type="function">
    <text evidence="12">The main replicative DNA helicase, it participates in initiation and elongation during chromosome replication. Travels ahead of the DNA replisome, separating dsDNA into templates for DNA synthesis. A processive ATP-dependent 5'-3' DNA helicase it has DNA-dependent ATPase activity.</text>
</comment>
<dbReference type="InterPro" id="IPR007692">
    <property type="entry name" value="DNA_helicase_DnaB"/>
</dbReference>
<dbReference type="SUPFAM" id="SSF52540">
    <property type="entry name" value="P-loop containing nucleoside triphosphate hydrolases"/>
    <property type="match status" value="1"/>
</dbReference>
<dbReference type="GO" id="GO:0005829">
    <property type="term" value="C:cytosol"/>
    <property type="evidence" value="ECO:0007669"/>
    <property type="project" value="TreeGrafter"/>
</dbReference>
<proteinExistence type="inferred from homology"/>
<evidence type="ECO:0000256" key="12">
    <source>
        <dbReference type="RuleBase" id="RU362085"/>
    </source>
</evidence>
<keyword evidence="4 12" id="KW-0547">Nucleotide-binding</keyword>
<dbReference type="EC" id="5.6.2.3" evidence="11 12"/>
<evidence type="ECO:0000256" key="9">
    <source>
        <dbReference type="ARBA" id="ARBA00023235"/>
    </source>
</evidence>
<dbReference type="SUPFAM" id="SSF48024">
    <property type="entry name" value="N-terminal domain of DnaB helicase"/>
    <property type="match status" value="1"/>
</dbReference>
<keyword evidence="9" id="KW-0413">Isomerase</keyword>
<dbReference type="Pfam" id="PF00772">
    <property type="entry name" value="DnaB"/>
    <property type="match status" value="1"/>
</dbReference>
<dbReference type="PANTHER" id="PTHR30153">
    <property type="entry name" value="REPLICATIVE DNA HELICASE DNAB"/>
    <property type="match status" value="1"/>
</dbReference>
<dbReference type="GO" id="GO:0003677">
    <property type="term" value="F:DNA binding"/>
    <property type="evidence" value="ECO:0007669"/>
    <property type="project" value="UniProtKB-UniRule"/>
</dbReference>
<evidence type="ECO:0000256" key="10">
    <source>
        <dbReference type="ARBA" id="ARBA00048954"/>
    </source>
</evidence>
<dbReference type="InterPro" id="IPR003593">
    <property type="entry name" value="AAA+_ATPase"/>
</dbReference>
<dbReference type="CDD" id="cd00984">
    <property type="entry name" value="DnaB_C"/>
    <property type="match status" value="1"/>
</dbReference>
<dbReference type="OrthoDB" id="9773982at2"/>
<dbReference type="RefSeq" id="WP_094690048.1">
    <property type="nucleotide sequence ID" value="NZ_JACBYZ010000001.1"/>
</dbReference>
<dbReference type="InterPro" id="IPR007693">
    <property type="entry name" value="DNA_helicase_DnaB-like_N"/>
</dbReference>
<dbReference type="GO" id="GO:0005524">
    <property type="term" value="F:ATP binding"/>
    <property type="evidence" value="ECO:0007669"/>
    <property type="project" value="UniProtKB-UniRule"/>
</dbReference>
<dbReference type="SMART" id="SM00382">
    <property type="entry name" value="AAA"/>
    <property type="match status" value="1"/>
</dbReference>
<evidence type="ECO:0000256" key="6">
    <source>
        <dbReference type="ARBA" id="ARBA00022806"/>
    </source>
</evidence>
<comment type="similarity">
    <text evidence="1 12">Belongs to the helicase family. DnaB subfamily.</text>
</comment>
<dbReference type="Proteomes" id="UP000228976">
    <property type="component" value="Unassembled WGS sequence"/>
</dbReference>
<evidence type="ECO:0000256" key="2">
    <source>
        <dbReference type="ARBA" id="ARBA00022515"/>
    </source>
</evidence>
<accession>A0A261FBK3</accession>
<dbReference type="InterPro" id="IPR036185">
    <property type="entry name" value="DNA_heli_DnaB-like_N_sf"/>
</dbReference>
<keyword evidence="5 12" id="KW-0378">Hydrolase</keyword>
<evidence type="ECO:0000313" key="15">
    <source>
        <dbReference type="Proteomes" id="UP000228976"/>
    </source>
</evidence>
<dbReference type="GO" id="GO:0043139">
    <property type="term" value="F:5'-3' DNA helicase activity"/>
    <property type="evidence" value="ECO:0007669"/>
    <property type="project" value="UniProtKB-EC"/>
</dbReference>
<dbReference type="InterPro" id="IPR027417">
    <property type="entry name" value="P-loop_NTPase"/>
</dbReference>
<evidence type="ECO:0000256" key="11">
    <source>
        <dbReference type="NCBIfam" id="TIGR00665"/>
    </source>
</evidence>
<evidence type="ECO:0000256" key="8">
    <source>
        <dbReference type="ARBA" id="ARBA00023125"/>
    </source>
</evidence>
<evidence type="ECO:0000256" key="3">
    <source>
        <dbReference type="ARBA" id="ARBA00022705"/>
    </source>
</evidence>
<dbReference type="EMBL" id="MWWU01000002">
    <property type="protein sequence ID" value="OZG56537.1"/>
    <property type="molecule type" value="Genomic_DNA"/>
</dbReference>
<organism evidence="14 15">
    <name type="scientific">Aeriscardovia aeriphila</name>
    <dbReference type="NCBI Taxonomy" id="218139"/>
    <lineage>
        <taxon>Bacteria</taxon>
        <taxon>Bacillati</taxon>
        <taxon>Actinomycetota</taxon>
        <taxon>Actinomycetes</taxon>
        <taxon>Bifidobacteriales</taxon>
        <taxon>Bifidobacteriaceae</taxon>
        <taxon>Aeriscardovia</taxon>
    </lineage>
</organism>
<dbReference type="NCBIfam" id="TIGR00665">
    <property type="entry name" value="DnaB"/>
    <property type="match status" value="1"/>
</dbReference>
<comment type="caution">
    <text evidence="14">The sequence shown here is derived from an EMBL/GenBank/DDBJ whole genome shotgun (WGS) entry which is preliminary data.</text>
</comment>
<reference evidence="14 15" key="1">
    <citation type="journal article" date="2017" name="BMC Genomics">
        <title>Comparative genomic and phylogenomic analyses of the Bifidobacteriaceae family.</title>
        <authorList>
            <person name="Lugli G.A."/>
            <person name="Milani C."/>
            <person name="Turroni F."/>
            <person name="Duranti S."/>
            <person name="Mancabelli L."/>
            <person name="Mangifesta M."/>
            <person name="Ferrario C."/>
            <person name="Modesto M."/>
            <person name="Mattarelli P."/>
            <person name="Jiri K."/>
            <person name="van Sinderen D."/>
            <person name="Ventura M."/>
        </authorList>
    </citation>
    <scope>NUCLEOTIDE SEQUENCE [LARGE SCALE GENOMIC DNA]</scope>
    <source>
        <strain evidence="14 15">LMG 21773</strain>
    </source>
</reference>
<dbReference type="GO" id="GO:1990077">
    <property type="term" value="C:primosome complex"/>
    <property type="evidence" value="ECO:0007669"/>
    <property type="project" value="UniProtKB-UniRule"/>
</dbReference>
<evidence type="ECO:0000259" key="13">
    <source>
        <dbReference type="PROSITE" id="PS51199"/>
    </source>
</evidence>
<dbReference type="PANTHER" id="PTHR30153:SF2">
    <property type="entry name" value="REPLICATIVE DNA HELICASE"/>
    <property type="match status" value="1"/>
</dbReference>
<evidence type="ECO:0000256" key="1">
    <source>
        <dbReference type="ARBA" id="ARBA00008428"/>
    </source>
</evidence>
<sequence>MNSLLPPHDTEAEKALLSALLFDNTVFSDVIDVVNAQDFYEPRHQIIFSTAVKMYAQGQPVDQVLLAHQLQVDGQLVQVGGAPYLSELVMTSGAGVGSAVGYARIIRDQSLLRHLMYAGVTISEMGSKASQSDVDMVIDRAQQLVLDLTRAKEKNSFHDAYSVGEETLERLQDIASGASFGLSTGFSEVDCLTHGLKPGQLIVVAGRPAMGKSTFAMDIARHVAFQEKKTALVFSLEMSRDEIMQRVFAAQTGIFLEKIMNANLTVSEWDLLRREQDRLKVASLHINDSAMLTMMQIRARAREFLRRGSSLPPLGVIVVDYLQLLTSSKKADNRVQEVAEFSRSLKLLAKELNVPVIALSQLNRAVEMRQDKRPMLSDLRESGSIEQDADEVLLIHRPEVYTPGEHMGEAQVIVAKNRNGRTGVATLTFDGQHSRFLNVYSPQV</sequence>
<keyword evidence="8 12" id="KW-0238">DNA-binding</keyword>